<name>A0A1B6E0F3_9HEMI</name>
<dbReference type="AlphaFoldDB" id="A0A1B6E0F3"/>
<dbReference type="EMBL" id="GEDC01005914">
    <property type="protein sequence ID" value="JAS31384.1"/>
    <property type="molecule type" value="Transcribed_RNA"/>
</dbReference>
<keyword evidence="1" id="KW-0479">Metal-binding</keyword>
<dbReference type="Pfam" id="PF01753">
    <property type="entry name" value="zf-MYND"/>
    <property type="match status" value="2"/>
</dbReference>
<evidence type="ECO:0000259" key="5">
    <source>
        <dbReference type="PROSITE" id="PS50865"/>
    </source>
</evidence>
<evidence type="ECO:0000256" key="3">
    <source>
        <dbReference type="ARBA" id="ARBA00022833"/>
    </source>
</evidence>
<evidence type="ECO:0000256" key="1">
    <source>
        <dbReference type="ARBA" id="ARBA00022723"/>
    </source>
</evidence>
<gene>
    <name evidence="6" type="ORF">g.781</name>
</gene>
<dbReference type="PANTHER" id="PTHR28069">
    <property type="entry name" value="GH20023P"/>
    <property type="match status" value="1"/>
</dbReference>
<dbReference type="SUPFAM" id="SSF144232">
    <property type="entry name" value="HIT/MYND zinc finger-like"/>
    <property type="match status" value="2"/>
</dbReference>
<dbReference type="PANTHER" id="PTHR28069:SF2">
    <property type="entry name" value="GH20023P"/>
    <property type="match status" value="1"/>
</dbReference>
<accession>A0A1B6E0F3</accession>
<dbReference type="PROSITE" id="PS50865">
    <property type="entry name" value="ZF_MYND_2"/>
    <property type="match status" value="1"/>
</dbReference>
<proteinExistence type="predicted"/>
<dbReference type="PROSITE" id="PS01360">
    <property type="entry name" value="ZF_MYND_1"/>
    <property type="match status" value="1"/>
</dbReference>
<evidence type="ECO:0000256" key="2">
    <source>
        <dbReference type="ARBA" id="ARBA00022771"/>
    </source>
</evidence>
<dbReference type="GO" id="GO:0008270">
    <property type="term" value="F:zinc ion binding"/>
    <property type="evidence" value="ECO:0007669"/>
    <property type="project" value="UniProtKB-KW"/>
</dbReference>
<keyword evidence="2 4" id="KW-0863">Zinc-finger</keyword>
<dbReference type="Pfam" id="PF20179">
    <property type="entry name" value="MSS51_C"/>
    <property type="match status" value="1"/>
</dbReference>
<feature type="domain" description="MYND-type" evidence="5">
    <location>
        <begin position="20"/>
        <end position="59"/>
    </location>
</feature>
<organism evidence="6">
    <name type="scientific">Clastoptera arizonana</name>
    <name type="common">Arizona spittle bug</name>
    <dbReference type="NCBI Taxonomy" id="38151"/>
    <lineage>
        <taxon>Eukaryota</taxon>
        <taxon>Metazoa</taxon>
        <taxon>Ecdysozoa</taxon>
        <taxon>Arthropoda</taxon>
        <taxon>Hexapoda</taxon>
        <taxon>Insecta</taxon>
        <taxon>Pterygota</taxon>
        <taxon>Neoptera</taxon>
        <taxon>Paraneoptera</taxon>
        <taxon>Hemiptera</taxon>
        <taxon>Auchenorrhyncha</taxon>
        <taxon>Cercopoidea</taxon>
        <taxon>Clastopteridae</taxon>
        <taxon>Clastoptera</taxon>
    </lineage>
</organism>
<dbReference type="InterPro" id="IPR046824">
    <property type="entry name" value="Mss51-like_C"/>
</dbReference>
<dbReference type="InterPro" id="IPR002893">
    <property type="entry name" value="Znf_MYND"/>
</dbReference>
<protein>
    <recommendedName>
        <fullName evidence="5">MYND-type domain-containing protein</fullName>
    </recommendedName>
</protein>
<reference evidence="6" key="1">
    <citation type="submission" date="2015-12" db="EMBL/GenBank/DDBJ databases">
        <title>De novo transcriptome assembly of four potential Pierce s Disease insect vectors from Arizona vineyards.</title>
        <authorList>
            <person name="Tassone E.E."/>
        </authorList>
    </citation>
    <scope>NUCLEOTIDE SEQUENCE</scope>
</reference>
<sequence>MFINMFAFSDYFYGTVCHVCKRCGNEDNVILKVCSNCKLFSYCSLEHQKDHWPIHKEFCKCIQAILKRTGGQHVFQEAKELMITDHIEWNNYKINLIQLAECILKRSLTALEQQVFLFPPVCNICYHYEPTQMIPCSLCNSVTYCSQDHKELDFFHKNVCNILKLSFDIDKYISKYHSVSPYPNVTTSIQNLYTSLPENMDMFVKNYASISGTKTLVNTCLASEILSCPLTVLHIFERAYGRECATKKSLILHLVGADILELCAMKTWEILFHWLPSLKYLHLVYIGPGLLNSDNLKPRLCSSCDQSRKFKMDFKPNLLYNDYVNSNECYIPDIIVAFNCGLCEFEKTPEKDLWKSSVPSLLHFPSSIVIITAYCKEECDSDTLRVFKMKKDNADIKILIKGEKNPFSSLSPRRDWESKQESDSAVFYINNYLSVIQT</sequence>
<dbReference type="Gene3D" id="6.10.140.2220">
    <property type="match status" value="1"/>
</dbReference>
<keyword evidence="3" id="KW-0862">Zinc</keyword>
<evidence type="ECO:0000256" key="4">
    <source>
        <dbReference type="PROSITE-ProRule" id="PRU00134"/>
    </source>
</evidence>
<evidence type="ECO:0000313" key="6">
    <source>
        <dbReference type="EMBL" id="JAS31384.1"/>
    </source>
</evidence>